<evidence type="ECO:0000256" key="8">
    <source>
        <dbReference type="SAM" id="MobiDB-lite"/>
    </source>
</evidence>
<evidence type="ECO:0000256" key="3">
    <source>
        <dbReference type="ARBA" id="ARBA00016937"/>
    </source>
</evidence>
<dbReference type="InterPro" id="IPR047021">
    <property type="entry name" value="REXO1/3/4-like"/>
</dbReference>
<keyword evidence="6 11" id="KW-0269">Exonuclease</keyword>
<comment type="caution">
    <text evidence="11">The sequence shown here is derived from an EMBL/GenBank/DDBJ whole genome shotgun (WGS) entry which is preliminary data.</text>
</comment>
<feature type="transmembrane region" description="Helical" evidence="9">
    <location>
        <begin position="57"/>
        <end position="76"/>
    </location>
</feature>
<evidence type="ECO:0000256" key="4">
    <source>
        <dbReference type="ARBA" id="ARBA00022722"/>
    </source>
</evidence>
<reference evidence="11 12" key="1">
    <citation type="journal article" date="2019" name="Sci. Rep.">
        <title>Orb-weaving spider Araneus ventricosus genome elucidates the spidroin gene catalogue.</title>
        <authorList>
            <person name="Kono N."/>
            <person name="Nakamura H."/>
            <person name="Ohtoshi R."/>
            <person name="Moran D.A.P."/>
            <person name="Shinohara A."/>
            <person name="Yoshida Y."/>
            <person name="Fujiwara M."/>
            <person name="Mori M."/>
            <person name="Tomita M."/>
            <person name="Arakawa K."/>
        </authorList>
    </citation>
    <scope>NUCLEOTIDE SEQUENCE [LARGE SCALE GENOMIC DNA]</scope>
</reference>
<dbReference type="Pfam" id="PF00929">
    <property type="entry name" value="RNase_T"/>
    <property type="match status" value="1"/>
</dbReference>
<dbReference type="SMART" id="SM00479">
    <property type="entry name" value="EXOIII"/>
    <property type="match status" value="1"/>
</dbReference>
<comment type="similarity">
    <text evidence="2">Belongs to the REXO4 family.</text>
</comment>
<protein>
    <recommendedName>
        <fullName evidence="3">RNA exonuclease 4</fullName>
    </recommendedName>
</protein>
<name>A0A4Y2H8Z3_ARAVE</name>
<feature type="compositionally biased region" description="Basic and acidic residues" evidence="8">
    <location>
        <begin position="100"/>
        <end position="111"/>
    </location>
</feature>
<dbReference type="SUPFAM" id="SSF53098">
    <property type="entry name" value="Ribonuclease H-like"/>
    <property type="match status" value="1"/>
</dbReference>
<evidence type="ECO:0000313" key="11">
    <source>
        <dbReference type="EMBL" id="GBM61681.1"/>
    </source>
</evidence>
<dbReference type="InterPro" id="IPR012337">
    <property type="entry name" value="RNaseH-like_sf"/>
</dbReference>
<dbReference type="EMBL" id="BGPR01001779">
    <property type="protein sequence ID" value="GBM61681.1"/>
    <property type="molecule type" value="Genomic_DNA"/>
</dbReference>
<dbReference type="GO" id="GO:0008408">
    <property type="term" value="F:3'-5' exonuclease activity"/>
    <property type="evidence" value="ECO:0007669"/>
    <property type="project" value="InterPro"/>
</dbReference>
<keyword evidence="5" id="KW-0378">Hydrolase</keyword>
<dbReference type="CDD" id="cd06144">
    <property type="entry name" value="REX4_like"/>
    <property type="match status" value="1"/>
</dbReference>
<dbReference type="OrthoDB" id="8191639at2759"/>
<dbReference type="GO" id="GO:0006364">
    <property type="term" value="P:rRNA processing"/>
    <property type="evidence" value="ECO:0007669"/>
    <property type="project" value="InterPro"/>
</dbReference>
<evidence type="ECO:0000313" key="12">
    <source>
        <dbReference type="Proteomes" id="UP000499080"/>
    </source>
</evidence>
<dbReference type="InterPro" id="IPR036397">
    <property type="entry name" value="RNaseH_sf"/>
</dbReference>
<keyword evidence="9" id="KW-0472">Membrane</keyword>
<dbReference type="FunFam" id="3.30.420.10:FF:000007">
    <property type="entry name" value="Interferon-stimulated exonuclease gene 20"/>
    <property type="match status" value="1"/>
</dbReference>
<evidence type="ECO:0000256" key="1">
    <source>
        <dbReference type="ARBA" id="ARBA00004123"/>
    </source>
</evidence>
<sequence>MEVSSNYQNLRKKRKKKKKSAIENGLQAVVKPECFDGVTNWTKLQQVGSLLLLTSKFLLGILVAFVHFSTVLCAIISQTLAQVRSCLSFISQKVLEKTTKERVPEDSKSEGQSRFSKSYKKKRGNKKNQNKNPSKKMKTIEEFKFDFDERRGSNSADTDINDNEVDTIDATGLTKTVAIDCEMVGTGPKGKDSILARVSIVNAFGNCIYDEFVKPKERVTDYRTEVSGVRPADLKKGKDLYEVQKDVISIIDGRRVVGHDLKHDFDVLFIGHPRSLIRDTSKYKPFREVSNGRTPALKKLAAVILNLDFQTGEHNSIQDAQVAMMLYLKHKKAWERSIKRNRRR</sequence>
<dbReference type="Gene3D" id="3.30.420.10">
    <property type="entry name" value="Ribonuclease H-like superfamily/Ribonuclease H"/>
    <property type="match status" value="1"/>
</dbReference>
<dbReference type="GO" id="GO:0005634">
    <property type="term" value="C:nucleus"/>
    <property type="evidence" value="ECO:0007669"/>
    <property type="project" value="UniProtKB-SubCell"/>
</dbReference>
<accession>A0A4Y2H8Z3</accession>
<dbReference type="InterPro" id="IPR037431">
    <property type="entry name" value="REX4_DEDDh_dom"/>
</dbReference>
<evidence type="ECO:0000256" key="6">
    <source>
        <dbReference type="ARBA" id="ARBA00022839"/>
    </source>
</evidence>
<evidence type="ECO:0000256" key="7">
    <source>
        <dbReference type="ARBA" id="ARBA00023242"/>
    </source>
</evidence>
<evidence type="ECO:0000259" key="10">
    <source>
        <dbReference type="SMART" id="SM00479"/>
    </source>
</evidence>
<keyword evidence="9" id="KW-1133">Transmembrane helix</keyword>
<keyword evidence="4" id="KW-0540">Nuclease</keyword>
<evidence type="ECO:0000256" key="9">
    <source>
        <dbReference type="SAM" id="Phobius"/>
    </source>
</evidence>
<evidence type="ECO:0000256" key="2">
    <source>
        <dbReference type="ARBA" id="ARBA00010489"/>
    </source>
</evidence>
<dbReference type="AlphaFoldDB" id="A0A4Y2H8Z3"/>
<feature type="compositionally biased region" description="Basic residues" evidence="8">
    <location>
        <begin position="117"/>
        <end position="135"/>
    </location>
</feature>
<dbReference type="PANTHER" id="PTHR12801:SF158">
    <property type="entry name" value="RNA EXONUCLEASE 4"/>
    <property type="match status" value="1"/>
</dbReference>
<keyword evidence="9" id="KW-0812">Transmembrane</keyword>
<feature type="region of interest" description="Disordered" evidence="8">
    <location>
        <begin position="100"/>
        <end position="135"/>
    </location>
</feature>
<dbReference type="Proteomes" id="UP000499080">
    <property type="component" value="Unassembled WGS sequence"/>
</dbReference>
<comment type="subcellular location">
    <subcellularLocation>
        <location evidence="1">Nucleus</location>
    </subcellularLocation>
</comment>
<keyword evidence="12" id="KW-1185">Reference proteome</keyword>
<gene>
    <name evidence="11" type="primary">rexo4_1</name>
    <name evidence="11" type="ORF">AVEN_178769_1</name>
</gene>
<dbReference type="GO" id="GO:0003676">
    <property type="term" value="F:nucleic acid binding"/>
    <property type="evidence" value="ECO:0007669"/>
    <property type="project" value="InterPro"/>
</dbReference>
<dbReference type="InterPro" id="IPR013520">
    <property type="entry name" value="Ribonucl_H"/>
</dbReference>
<feature type="domain" description="Exonuclease" evidence="10">
    <location>
        <begin position="175"/>
        <end position="336"/>
    </location>
</feature>
<dbReference type="PANTHER" id="PTHR12801">
    <property type="entry name" value="RNA EXONUCLEASE REXO1 / RECO3 FAMILY MEMBER-RELATED"/>
    <property type="match status" value="1"/>
</dbReference>
<evidence type="ECO:0000256" key="5">
    <source>
        <dbReference type="ARBA" id="ARBA00022801"/>
    </source>
</evidence>
<organism evidence="11 12">
    <name type="scientific">Araneus ventricosus</name>
    <name type="common">Orbweaver spider</name>
    <name type="synonym">Epeira ventricosa</name>
    <dbReference type="NCBI Taxonomy" id="182803"/>
    <lineage>
        <taxon>Eukaryota</taxon>
        <taxon>Metazoa</taxon>
        <taxon>Ecdysozoa</taxon>
        <taxon>Arthropoda</taxon>
        <taxon>Chelicerata</taxon>
        <taxon>Arachnida</taxon>
        <taxon>Araneae</taxon>
        <taxon>Araneomorphae</taxon>
        <taxon>Entelegynae</taxon>
        <taxon>Araneoidea</taxon>
        <taxon>Araneidae</taxon>
        <taxon>Araneus</taxon>
    </lineage>
</organism>
<proteinExistence type="inferred from homology"/>
<keyword evidence="7" id="KW-0539">Nucleus</keyword>